<reference evidence="1 2" key="1">
    <citation type="journal article" date="2021" name="Nat. Commun.">
        <title>Genetic determinants of endophytism in the Arabidopsis root mycobiome.</title>
        <authorList>
            <person name="Mesny F."/>
            <person name="Miyauchi S."/>
            <person name="Thiergart T."/>
            <person name="Pickel B."/>
            <person name="Atanasova L."/>
            <person name="Karlsson M."/>
            <person name="Huettel B."/>
            <person name="Barry K.W."/>
            <person name="Haridas S."/>
            <person name="Chen C."/>
            <person name="Bauer D."/>
            <person name="Andreopoulos W."/>
            <person name="Pangilinan J."/>
            <person name="LaButti K."/>
            <person name="Riley R."/>
            <person name="Lipzen A."/>
            <person name="Clum A."/>
            <person name="Drula E."/>
            <person name="Henrissat B."/>
            <person name="Kohler A."/>
            <person name="Grigoriev I.V."/>
            <person name="Martin F.M."/>
            <person name="Hacquard S."/>
        </authorList>
    </citation>
    <scope>NUCLEOTIDE SEQUENCE [LARGE SCALE GENOMIC DNA]</scope>
    <source>
        <strain evidence="1 2">MPI-SDFR-AT-0079</strain>
    </source>
</reference>
<accession>A0ACB7PKW8</accession>
<gene>
    <name evidence="1" type="ORF">F5144DRAFT_144799</name>
</gene>
<keyword evidence="2" id="KW-1185">Reference proteome</keyword>
<dbReference type="EMBL" id="JAGIZQ010000002">
    <property type="protein sequence ID" value="KAH6641703.1"/>
    <property type="molecule type" value="Genomic_DNA"/>
</dbReference>
<sequence>MDAESSGPNLMLLSLNLSDSEPEEGVAPGNSTTTTAGPTAEYQPTRAERTALSEDAFQALKRSYRPKVENGNIHTTIPLPLPPTPLPKPQAQALLHAAEELYFLRRYAEAAAFVRRVLEDEAEVEVEAGDDGDESEGKGERGKGDGSKNGNEDGEAESGGVRKAKAKTKTGRRGRGKGRIDDETKRLLAYYLERCEARAREGNNGGGSVGVSVS</sequence>
<proteinExistence type="predicted"/>
<dbReference type="Proteomes" id="UP000724584">
    <property type="component" value="Unassembled WGS sequence"/>
</dbReference>
<name>A0ACB7PKW8_9PEZI</name>
<protein>
    <submittedName>
        <fullName evidence="1">Uncharacterized protein</fullName>
    </submittedName>
</protein>
<organism evidence="1 2">
    <name type="scientific">Chaetomium tenue</name>
    <dbReference type="NCBI Taxonomy" id="1854479"/>
    <lineage>
        <taxon>Eukaryota</taxon>
        <taxon>Fungi</taxon>
        <taxon>Dikarya</taxon>
        <taxon>Ascomycota</taxon>
        <taxon>Pezizomycotina</taxon>
        <taxon>Sordariomycetes</taxon>
        <taxon>Sordariomycetidae</taxon>
        <taxon>Sordariales</taxon>
        <taxon>Chaetomiaceae</taxon>
        <taxon>Chaetomium</taxon>
    </lineage>
</organism>
<evidence type="ECO:0000313" key="1">
    <source>
        <dbReference type="EMBL" id="KAH6641703.1"/>
    </source>
</evidence>
<evidence type="ECO:0000313" key="2">
    <source>
        <dbReference type="Proteomes" id="UP000724584"/>
    </source>
</evidence>
<comment type="caution">
    <text evidence="1">The sequence shown here is derived from an EMBL/GenBank/DDBJ whole genome shotgun (WGS) entry which is preliminary data.</text>
</comment>